<keyword evidence="10" id="KW-1185">Reference proteome</keyword>
<organism evidence="9 10">
    <name type="scientific">Actinomadura yumaensis</name>
    <dbReference type="NCBI Taxonomy" id="111807"/>
    <lineage>
        <taxon>Bacteria</taxon>
        <taxon>Bacillati</taxon>
        <taxon>Actinomycetota</taxon>
        <taxon>Actinomycetes</taxon>
        <taxon>Streptosporangiales</taxon>
        <taxon>Thermomonosporaceae</taxon>
        <taxon>Actinomadura</taxon>
    </lineage>
</organism>
<evidence type="ECO:0000256" key="2">
    <source>
        <dbReference type="ARBA" id="ARBA00022475"/>
    </source>
</evidence>
<dbReference type="Pfam" id="PF03176">
    <property type="entry name" value="MMPL"/>
    <property type="match status" value="1"/>
</dbReference>
<feature type="region of interest" description="Disordered" evidence="6">
    <location>
        <begin position="134"/>
        <end position="158"/>
    </location>
</feature>
<keyword evidence="3 7" id="KW-0812">Transmembrane</keyword>
<evidence type="ECO:0000256" key="1">
    <source>
        <dbReference type="ARBA" id="ARBA00004651"/>
    </source>
</evidence>
<feature type="transmembrane region" description="Helical" evidence="7">
    <location>
        <begin position="37"/>
        <end position="60"/>
    </location>
</feature>
<reference evidence="10" key="1">
    <citation type="journal article" date="2019" name="Int. J. Syst. Evol. Microbiol.">
        <title>The Global Catalogue of Microorganisms (GCM) 10K type strain sequencing project: providing services to taxonomists for standard genome sequencing and annotation.</title>
        <authorList>
            <consortium name="The Broad Institute Genomics Platform"/>
            <consortium name="The Broad Institute Genome Sequencing Center for Infectious Disease"/>
            <person name="Wu L."/>
            <person name="Ma J."/>
        </authorList>
    </citation>
    <scope>NUCLEOTIDE SEQUENCE [LARGE SCALE GENOMIC DNA]</scope>
    <source>
        <strain evidence="10">JCM 3369</strain>
    </source>
</reference>
<evidence type="ECO:0000256" key="4">
    <source>
        <dbReference type="ARBA" id="ARBA00022989"/>
    </source>
</evidence>
<gene>
    <name evidence="9" type="ORF">ACFQKB_06180</name>
</gene>
<evidence type="ECO:0000313" key="9">
    <source>
        <dbReference type="EMBL" id="MFC6879351.1"/>
    </source>
</evidence>
<evidence type="ECO:0000256" key="7">
    <source>
        <dbReference type="SAM" id="Phobius"/>
    </source>
</evidence>
<dbReference type="InterPro" id="IPR004869">
    <property type="entry name" value="MMPL_dom"/>
</dbReference>
<dbReference type="InterPro" id="IPR050545">
    <property type="entry name" value="Mycobact_MmpL"/>
</dbReference>
<dbReference type="SUPFAM" id="SSF82866">
    <property type="entry name" value="Multidrug efflux transporter AcrB transmembrane domain"/>
    <property type="match status" value="1"/>
</dbReference>
<dbReference type="RefSeq" id="WP_309239966.1">
    <property type="nucleotide sequence ID" value="NZ_JBHSXE010000001.1"/>
</dbReference>
<dbReference type="Gene3D" id="1.20.1640.10">
    <property type="entry name" value="Multidrug efflux transporter AcrB transmembrane domain"/>
    <property type="match status" value="1"/>
</dbReference>
<comment type="caution">
    <text evidence="9">The sequence shown here is derived from an EMBL/GenBank/DDBJ whole genome shotgun (WGS) entry which is preliminary data.</text>
</comment>
<name>A0ABW2CFJ7_9ACTN</name>
<accession>A0ABW2CFJ7</accession>
<proteinExistence type="predicted"/>
<evidence type="ECO:0000256" key="6">
    <source>
        <dbReference type="SAM" id="MobiDB-lite"/>
    </source>
</evidence>
<keyword evidence="5 7" id="KW-0472">Membrane</keyword>
<dbReference type="EMBL" id="JBHSXS010000002">
    <property type="protein sequence ID" value="MFC6879351.1"/>
    <property type="molecule type" value="Genomic_DNA"/>
</dbReference>
<keyword evidence="4 7" id="KW-1133">Transmembrane helix</keyword>
<sequence>MIEIAAQTSGPTVVVSGVTLIIAVAGLYLAGEAAFSSLATGSIIVVAVAVLSSLTVLPALPAKLGRWTDRPKVPVLWRLTMRPGQARLWPALLRPAIGHPAVTLAVSAGDCCCSPSRPWTCGSSSPARTTCPATSRACGRWTGRPGRSPARAPSTRSR</sequence>
<protein>
    <submittedName>
        <fullName evidence="9">MMPL family transporter</fullName>
    </submittedName>
</protein>
<evidence type="ECO:0000313" key="10">
    <source>
        <dbReference type="Proteomes" id="UP001596380"/>
    </source>
</evidence>
<comment type="subcellular location">
    <subcellularLocation>
        <location evidence="1">Cell membrane</location>
        <topology evidence="1">Multi-pass membrane protein</topology>
    </subcellularLocation>
</comment>
<evidence type="ECO:0000259" key="8">
    <source>
        <dbReference type="Pfam" id="PF03176"/>
    </source>
</evidence>
<feature type="compositionally biased region" description="Low complexity" evidence="6">
    <location>
        <begin position="142"/>
        <end position="158"/>
    </location>
</feature>
<feature type="domain" description="Membrane transport protein MMPL" evidence="8">
    <location>
        <begin position="5"/>
        <end position="82"/>
    </location>
</feature>
<keyword evidence="2" id="KW-1003">Cell membrane</keyword>
<dbReference type="PANTHER" id="PTHR33406:SF13">
    <property type="entry name" value="MEMBRANE PROTEIN YDFJ"/>
    <property type="match status" value="1"/>
</dbReference>
<evidence type="ECO:0000256" key="5">
    <source>
        <dbReference type="ARBA" id="ARBA00023136"/>
    </source>
</evidence>
<evidence type="ECO:0000256" key="3">
    <source>
        <dbReference type="ARBA" id="ARBA00022692"/>
    </source>
</evidence>
<dbReference type="Proteomes" id="UP001596380">
    <property type="component" value="Unassembled WGS sequence"/>
</dbReference>
<feature type="transmembrane region" description="Helical" evidence="7">
    <location>
        <begin position="12"/>
        <end position="31"/>
    </location>
</feature>
<dbReference type="PANTHER" id="PTHR33406">
    <property type="entry name" value="MEMBRANE PROTEIN MJ1562-RELATED"/>
    <property type="match status" value="1"/>
</dbReference>